<dbReference type="PANTHER" id="PTHR43792">
    <property type="entry name" value="GNAT FAMILY, PUTATIVE (AFU_ORTHOLOGUE AFUA_3G00765)-RELATED-RELATED"/>
    <property type="match status" value="1"/>
</dbReference>
<name>A0ABX5A3B9_9ENTR</name>
<dbReference type="Proteomes" id="UP000237025">
    <property type="component" value="Unassembled WGS sequence"/>
</dbReference>
<evidence type="ECO:0000313" key="2">
    <source>
        <dbReference type="EMBL" id="POZ22452.1"/>
    </source>
</evidence>
<dbReference type="InterPro" id="IPR000182">
    <property type="entry name" value="GNAT_dom"/>
</dbReference>
<accession>A0ABX5A3B9</accession>
<evidence type="ECO:0000259" key="1">
    <source>
        <dbReference type="PROSITE" id="PS51186"/>
    </source>
</evidence>
<comment type="caution">
    <text evidence="2">The sequence shown here is derived from an EMBL/GenBank/DDBJ whole genome shotgun (WGS) entry which is preliminary data.</text>
</comment>
<evidence type="ECO:0000313" key="3">
    <source>
        <dbReference type="Proteomes" id="UP000237025"/>
    </source>
</evidence>
<proteinExistence type="predicted"/>
<dbReference type="PROSITE" id="PS51186">
    <property type="entry name" value="GNAT"/>
    <property type="match status" value="1"/>
</dbReference>
<dbReference type="EMBL" id="PQVW01000008">
    <property type="protein sequence ID" value="POZ22452.1"/>
    <property type="molecule type" value="Genomic_DNA"/>
</dbReference>
<dbReference type="InterPro" id="IPR016181">
    <property type="entry name" value="Acyl_CoA_acyltransferase"/>
</dbReference>
<reference evidence="2 3" key="1">
    <citation type="submission" date="2018-02" db="EMBL/GenBank/DDBJ databases">
        <title>Lelliotia aquatilis sp. nov., isolated from drinking water.</title>
        <authorList>
            <person name="Kaempfer P."/>
            <person name="Glaeser S."/>
            <person name="Exner M."/>
            <person name="Doijad S."/>
            <person name="Chakraborty T."/>
        </authorList>
    </citation>
    <scope>NUCLEOTIDE SEQUENCE [LARGE SCALE GENOMIC DNA]</scope>
    <source>
        <strain evidence="2 3">6331-17</strain>
    </source>
</reference>
<dbReference type="RefSeq" id="WP_103949200.1">
    <property type="nucleotide sequence ID" value="NZ_PQVT01000012.1"/>
</dbReference>
<sequence>MIKTPRLTLRQWSSDDLAPFADLNGDPETMRFFPATLTREESDTLVARFREGITERGWGFWAVELTETGEFVGCVGLHPQPDKFPFSPCIEIGWRLAKSFWHQGLAQEAATACLTYAANELHLDEVVSFTSIHNLPSEQLMQRLGMEKRGEFLHPALPAEHPLARHVLYSTSLT</sequence>
<dbReference type="PANTHER" id="PTHR43792:SF1">
    <property type="entry name" value="N-ACETYLTRANSFERASE DOMAIN-CONTAINING PROTEIN"/>
    <property type="match status" value="1"/>
</dbReference>
<dbReference type="InterPro" id="IPR051531">
    <property type="entry name" value="N-acetyltransferase"/>
</dbReference>
<feature type="domain" description="N-acetyltransferase" evidence="1">
    <location>
        <begin position="7"/>
        <end position="174"/>
    </location>
</feature>
<dbReference type="Gene3D" id="3.40.630.30">
    <property type="match status" value="1"/>
</dbReference>
<protein>
    <submittedName>
        <fullName evidence="2">GNAT family N-acetyltransferase</fullName>
    </submittedName>
</protein>
<keyword evidence="3" id="KW-1185">Reference proteome</keyword>
<dbReference type="Pfam" id="PF13302">
    <property type="entry name" value="Acetyltransf_3"/>
    <property type="match status" value="1"/>
</dbReference>
<dbReference type="SUPFAM" id="SSF55729">
    <property type="entry name" value="Acyl-CoA N-acyltransferases (Nat)"/>
    <property type="match status" value="1"/>
</dbReference>
<organism evidence="2 3">
    <name type="scientific">Lelliottia aquatilis</name>
    <dbReference type="NCBI Taxonomy" id="2080838"/>
    <lineage>
        <taxon>Bacteria</taxon>
        <taxon>Pseudomonadati</taxon>
        <taxon>Pseudomonadota</taxon>
        <taxon>Gammaproteobacteria</taxon>
        <taxon>Enterobacterales</taxon>
        <taxon>Enterobacteriaceae</taxon>
        <taxon>Lelliottia</taxon>
    </lineage>
</organism>
<gene>
    <name evidence="2" type="ORF">C3712_12225</name>
</gene>